<reference evidence="2" key="1">
    <citation type="journal article" date="2019" name="Int. J. Syst. Evol. Microbiol.">
        <title>The Global Catalogue of Microorganisms (GCM) 10K type strain sequencing project: providing services to taxonomists for standard genome sequencing and annotation.</title>
        <authorList>
            <consortium name="The Broad Institute Genomics Platform"/>
            <consortium name="The Broad Institute Genome Sequencing Center for Infectious Disease"/>
            <person name="Wu L."/>
            <person name="Ma J."/>
        </authorList>
    </citation>
    <scope>NUCLEOTIDE SEQUENCE [LARGE SCALE GENOMIC DNA]</scope>
    <source>
        <strain evidence="2">JCM 4866</strain>
    </source>
</reference>
<dbReference type="EMBL" id="BMWC01000004">
    <property type="protein sequence ID" value="GGX02156.1"/>
    <property type="molecule type" value="Genomic_DNA"/>
</dbReference>
<evidence type="ECO:0000313" key="2">
    <source>
        <dbReference type="Proteomes" id="UP000617743"/>
    </source>
</evidence>
<sequence>MVHRAAHITDPLTGSLGIYGTADAGIIGVESPLTVYIRRLAAKSPHVHSTVFPGASTPPAFVEFDPALRHVEEIDGHLILSARSGLPLVRYRIGDTGRVMTMRELTQAMRQCGQELPADLTASSSGHFIALHGRTDVVCTFYALNIYPDNIKAGLENPDIEHEISGKFVLAVEQSDGGDQQLRLTVELRPGANDCHRLRERVTQAVMQALRQTNAEYRHLERTQPSRCVPDIVLLPHGDPAFEIAVKHRWISS</sequence>
<gene>
    <name evidence="1" type="ORF">GCM10010383_35440</name>
</gene>
<dbReference type="Proteomes" id="UP000617743">
    <property type="component" value="Unassembled WGS sequence"/>
</dbReference>
<dbReference type="RefSeq" id="WP_190051168.1">
    <property type="nucleotide sequence ID" value="NZ_BMWC01000004.1"/>
</dbReference>
<protein>
    <submittedName>
        <fullName evidence="1">Uncharacterized protein</fullName>
    </submittedName>
</protein>
<comment type="caution">
    <text evidence="1">The sequence shown here is derived from an EMBL/GenBank/DDBJ whole genome shotgun (WGS) entry which is preliminary data.</text>
</comment>
<organism evidence="1 2">
    <name type="scientific">Streptomyces lomondensis</name>
    <dbReference type="NCBI Taxonomy" id="68229"/>
    <lineage>
        <taxon>Bacteria</taxon>
        <taxon>Bacillati</taxon>
        <taxon>Actinomycetota</taxon>
        <taxon>Actinomycetes</taxon>
        <taxon>Kitasatosporales</taxon>
        <taxon>Streptomycetaceae</taxon>
        <taxon>Streptomyces</taxon>
    </lineage>
</organism>
<evidence type="ECO:0000313" key="1">
    <source>
        <dbReference type="EMBL" id="GGX02156.1"/>
    </source>
</evidence>
<dbReference type="PANTHER" id="PTHR43845:SF1">
    <property type="entry name" value="BLR5969 PROTEIN"/>
    <property type="match status" value="1"/>
</dbReference>
<dbReference type="PANTHER" id="PTHR43845">
    <property type="entry name" value="BLR5969 PROTEIN"/>
    <property type="match status" value="1"/>
</dbReference>
<name>A0ABQ2X6K8_9ACTN</name>
<accession>A0ABQ2X6K8</accession>
<proteinExistence type="predicted"/>
<keyword evidence="2" id="KW-1185">Reference proteome</keyword>